<dbReference type="PANTHER" id="PTHR31720">
    <property type="entry name" value="SERPENTINE RECEPTOR, CLASS Z-RELATED"/>
    <property type="match status" value="1"/>
</dbReference>
<sequence length="328" mass="38453">MSTLNLSTPLDDYFDLKDISAYKHLKAVTFLVLLLLNFFMFPFYVYVFKANRVLDKEIPIFPFVNHFYSVIRMVQIIFLCMCTVIIFIILAYTLRSTSLVILTLAVMIFVVLSGIFVLIGTSETFNMLLFLLAITRAVIYFWPSNEKKIKTILIHIHKRVHYLYFAFITKTVIFFFVAMYMEWTDTNIWYILPAFVSIQVLLHVLIFVSAILHIPIMISIRKLSYLASAQQNNPQRYILWQIISVLMFKLIALPYIIFGIFDIDYVLEIIPFDCFLLPIIVQISYLGCNRRNVETLLTSFHLKKFIQVLFDRQTAVNPLSTTDQSTRF</sequence>
<dbReference type="AlphaFoldDB" id="U4PC71"/>
<evidence type="ECO:0000313" key="4">
    <source>
        <dbReference type="WormBase" id="F56D6.5a"/>
    </source>
</evidence>
<proteinExistence type="predicted"/>
<feature type="transmembrane region" description="Helical" evidence="1">
    <location>
        <begin position="99"/>
        <end position="119"/>
    </location>
</feature>
<feature type="transmembrane region" description="Helical" evidence="1">
    <location>
        <begin position="125"/>
        <end position="142"/>
    </location>
</feature>
<keyword evidence="2" id="KW-0675">Receptor</keyword>
<evidence type="ECO:0000313" key="2">
    <source>
        <dbReference type="EMBL" id="CDH93462.1"/>
    </source>
</evidence>
<dbReference type="WormBase" id="F56D6.5a">
    <property type="protein sequence ID" value="CE48941"/>
    <property type="gene ID" value="WBGene00018973"/>
    <property type="gene designation" value="srz-20"/>
</dbReference>
<dbReference type="RefSeq" id="NP_001294635.1">
    <property type="nucleotide sequence ID" value="NM_001307706.2"/>
</dbReference>
<dbReference type="OMA" id="HIPIMIS"/>
<dbReference type="Pfam" id="PF10325">
    <property type="entry name" value="7TM_GPCR_Srz"/>
    <property type="match status" value="1"/>
</dbReference>
<dbReference type="AGR" id="WB:WBGene00018973"/>
<keyword evidence="1" id="KW-1133">Transmembrane helix</keyword>
<dbReference type="GeneID" id="186389"/>
<feature type="transmembrane region" description="Helical" evidence="1">
    <location>
        <begin position="269"/>
        <end position="288"/>
    </location>
</feature>
<dbReference type="HOGENOM" id="CLU_056063_2_1_1"/>
<protein>
    <submittedName>
        <fullName evidence="2">Serpentine Receptor, class Z</fullName>
    </submittedName>
</protein>
<name>U4PC71_CAEEL</name>
<organism evidence="2 3">
    <name type="scientific">Caenorhabditis elegans</name>
    <dbReference type="NCBI Taxonomy" id="6239"/>
    <lineage>
        <taxon>Eukaryota</taxon>
        <taxon>Metazoa</taxon>
        <taxon>Ecdysozoa</taxon>
        <taxon>Nematoda</taxon>
        <taxon>Chromadorea</taxon>
        <taxon>Rhabditida</taxon>
        <taxon>Rhabditina</taxon>
        <taxon>Rhabditomorpha</taxon>
        <taxon>Rhabditoidea</taxon>
        <taxon>Rhabditidae</taxon>
        <taxon>Peloderinae</taxon>
        <taxon>Caenorhabditis</taxon>
    </lineage>
</organism>
<dbReference type="EMBL" id="BX284604">
    <property type="protein sequence ID" value="CDH93462.1"/>
    <property type="molecule type" value="Genomic_DNA"/>
</dbReference>
<keyword evidence="1" id="KW-0472">Membrane</keyword>
<gene>
    <name evidence="2 4" type="primary">srz-20</name>
    <name evidence="2" type="ORF">CELE_F56D6.5</name>
    <name evidence="4" type="ORF">F56D6.5</name>
</gene>
<dbReference type="InterPro" id="IPR018817">
    <property type="entry name" value="7TM_GPCR_serpentine_rcpt_Srz"/>
</dbReference>
<dbReference type="FunCoup" id="U4PC71">
    <property type="interactions" value="14"/>
</dbReference>
<feature type="transmembrane region" description="Helical" evidence="1">
    <location>
        <begin position="187"/>
        <end position="216"/>
    </location>
</feature>
<dbReference type="OrthoDB" id="5875403at2759"/>
<evidence type="ECO:0000313" key="3">
    <source>
        <dbReference type="Proteomes" id="UP000001940"/>
    </source>
</evidence>
<feature type="transmembrane region" description="Helical" evidence="1">
    <location>
        <begin position="67"/>
        <end position="92"/>
    </location>
</feature>
<accession>U4PC71</accession>
<feature type="transmembrane region" description="Helical" evidence="1">
    <location>
        <begin position="162"/>
        <end position="181"/>
    </location>
</feature>
<dbReference type="InParanoid" id="U4PC71"/>
<dbReference type="CTD" id="186389"/>
<reference evidence="2 3" key="1">
    <citation type="journal article" date="1998" name="Science">
        <title>Genome sequence of the nematode C. elegans: a platform for investigating biology.</title>
        <authorList>
            <consortium name="The C. elegans sequencing consortium"/>
            <person name="Sulson J.E."/>
            <person name="Waterston R."/>
        </authorList>
    </citation>
    <scope>NUCLEOTIDE SEQUENCE [LARGE SCALE GENOMIC DNA]</scope>
    <source>
        <strain evidence="2 3">Bristol N2</strain>
    </source>
</reference>
<dbReference type="PaxDb" id="6239-F56D6.5a"/>
<feature type="transmembrane region" description="Helical" evidence="1">
    <location>
        <begin position="237"/>
        <end position="257"/>
    </location>
</feature>
<keyword evidence="1" id="KW-0812">Transmembrane</keyword>
<keyword evidence="3" id="KW-1185">Reference proteome</keyword>
<dbReference type="Proteomes" id="UP000001940">
    <property type="component" value="Chromosome IV"/>
</dbReference>
<dbReference type="KEGG" id="cel:CELE_F56D6.5"/>
<dbReference type="PANTHER" id="PTHR31720:SF3">
    <property type="entry name" value="SERPENTINE RECEPTOR, CLASS Z-RELATED"/>
    <property type="match status" value="1"/>
</dbReference>
<evidence type="ECO:0000256" key="1">
    <source>
        <dbReference type="SAM" id="Phobius"/>
    </source>
</evidence>
<feature type="transmembrane region" description="Helical" evidence="1">
    <location>
        <begin position="27"/>
        <end position="47"/>
    </location>
</feature>